<proteinExistence type="predicted"/>
<feature type="domain" description="NWD NACHT-NTPase N-terminal" evidence="1">
    <location>
        <begin position="58"/>
        <end position="271"/>
    </location>
</feature>
<dbReference type="InterPro" id="IPR031359">
    <property type="entry name" value="NACHT_N"/>
</dbReference>
<evidence type="ECO:0000259" key="1">
    <source>
        <dbReference type="Pfam" id="PF17100"/>
    </source>
</evidence>
<dbReference type="Proteomes" id="UP000738349">
    <property type="component" value="Unassembled WGS sequence"/>
</dbReference>
<keyword evidence="3" id="KW-1185">Reference proteome</keyword>
<dbReference type="AlphaFoldDB" id="A0A9P9FIL7"/>
<dbReference type="Pfam" id="PF17100">
    <property type="entry name" value="NACHT_N"/>
    <property type="match status" value="1"/>
</dbReference>
<comment type="caution">
    <text evidence="2">The sequence shown here is derived from an EMBL/GenBank/DDBJ whole genome shotgun (WGS) entry which is preliminary data.</text>
</comment>
<dbReference type="OrthoDB" id="4919232at2759"/>
<evidence type="ECO:0000313" key="2">
    <source>
        <dbReference type="EMBL" id="KAH7161628.1"/>
    </source>
</evidence>
<accession>A0A9P9FIL7</accession>
<dbReference type="EMBL" id="JAGMUV010000004">
    <property type="protein sequence ID" value="KAH7161628.1"/>
    <property type="molecule type" value="Genomic_DNA"/>
</dbReference>
<reference evidence="2" key="1">
    <citation type="journal article" date="2021" name="Nat. Commun.">
        <title>Genetic determinants of endophytism in the Arabidopsis root mycobiome.</title>
        <authorList>
            <person name="Mesny F."/>
            <person name="Miyauchi S."/>
            <person name="Thiergart T."/>
            <person name="Pickel B."/>
            <person name="Atanasova L."/>
            <person name="Karlsson M."/>
            <person name="Huettel B."/>
            <person name="Barry K.W."/>
            <person name="Haridas S."/>
            <person name="Chen C."/>
            <person name="Bauer D."/>
            <person name="Andreopoulos W."/>
            <person name="Pangilinan J."/>
            <person name="LaButti K."/>
            <person name="Riley R."/>
            <person name="Lipzen A."/>
            <person name="Clum A."/>
            <person name="Drula E."/>
            <person name="Henrissat B."/>
            <person name="Kohler A."/>
            <person name="Grigoriev I.V."/>
            <person name="Martin F.M."/>
            <person name="Hacquard S."/>
        </authorList>
    </citation>
    <scope>NUCLEOTIDE SEQUENCE</scope>
    <source>
        <strain evidence="2">MPI-CAGE-AT-0147</strain>
    </source>
</reference>
<evidence type="ECO:0000313" key="3">
    <source>
        <dbReference type="Proteomes" id="UP000738349"/>
    </source>
</evidence>
<sequence length="319" mass="35057">MSPATTLTKPPRATTSRVKRIVGKIRHHANDTPSARPCSLHGIACSHNRATRHVQETELWNTAYDALKANLSTTGLVLAYESILMQQLPNQGLNGSSAGLPGGPRRLETMATVASAGLTRELSSRSDAGDDLARNVLVEARKTVASLLDGHPGAAVAWAGICSLTPLLLDPLLRHPDVSQGFLHLTTNIPRFTSLPHILHPSAWSDEHDFLRLREQTREAVLLLYRRILECEMNCVCAAASSWNRAARNVVDWHGWQAMAERMRDADAELTRTVERHVTEEAQELIWQGVKTDQRSLGDCKTENSSHFGADVVDSGNMD</sequence>
<gene>
    <name evidence="2" type="ORF">EDB81DRAFT_785192</name>
</gene>
<name>A0A9P9FIL7_9HYPO</name>
<protein>
    <recommendedName>
        <fullName evidence="1">NWD NACHT-NTPase N-terminal domain-containing protein</fullName>
    </recommendedName>
</protein>
<organism evidence="2 3">
    <name type="scientific">Dactylonectria macrodidyma</name>
    <dbReference type="NCBI Taxonomy" id="307937"/>
    <lineage>
        <taxon>Eukaryota</taxon>
        <taxon>Fungi</taxon>
        <taxon>Dikarya</taxon>
        <taxon>Ascomycota</taxon>
        <taxon>Pezizomycotina</taxon>
        <taxon>Sordariomycetes</taxon>
        <taxon>Hypocreomycetidae</taxon>
        <taxon>Hypocreales</taxon>
        <taxon>Nectriaceae</taxon>
        <taxon>Dactylonectria</taxon>
    </lineage>
</organism>